<protein>
    <submittedName>
        <fullName evidence="1">Uncharacterized protein</fullName>
    </submittedName>
</protein>
<dbReference type="Proteomes" id="UP000244811">
    <property type="component" value="Chromosome 1"/>
</dbReference>
<gene>
    <name evidence="1" type="ORF">MACK_000637</name>
</gene>
<evidence type="ECO:0000313" key="2">
    <source>
        <dbReference type="Proteomes" id="UP000244811"/>
    </source>
</evidence>
<evidence type="ECO:0000313" key="1">
    <source>
        <dbReference type="EMBL" id="UKK00563.2"/>
    </source>
</evidence>
<dbReference type="AlphaFoldDB" id="A0A976M9Z7"/>
<name>A0A976M9Z7_THEOR</name>
<dbReference type="SUPFAM" id="SSF47473">
    <property type="entry name" value="EF-hand"/>
    <property type="match status" value="1"/>
</dbReference>
<reference evidence="1" key="1">
    <citation type="submission" date="2022-07" db="EMBL/GenBank/DDBJ databases">
        <title>Evaluation of T. orientalis genome assembly methods using nanopore sequencing and analysis of variation between genomes.</title>
        <authorList>
            <person name="Yam J."/>
            <person name="Micallef M.L."/>
            <person name="Liu M."/>
            <person name="Djordjevic S.P."/>
            <person name="Bogema D.R."/>
            <person name="Jenkins C."/>
        </authorList>
    </citation>
    <scope>NUCLEOTIDE SEQUENCE</scope>
    <source>
        <strain evidence="1">Goon Nure</strain>
    </source>
</reference>
<dbReference type="InterPro" id="IPR011992">
    <property type="entry name" value="EF-hand-dom_pair"/>
</dbReference>
<dbReference type="EMBL" id="CP056069">
    <property type="protein sequence ID" value="UKK00563.2"/>
    <property type="molecule type" value="Genomic_DNA"/>
</dbReference>
<proteinExistence type="predicted"/>
<organism evidence="1 2">
    <name type="scientific">Theileria orientalis</name>
    <dbReference type="NCBI Taxonomy" id="68886"/>
    <lineage>
        <taxon>Eukaryota</taxon>
        <taxon>Sar</taxon>
        <taxon>Alveolata</taxon>
        <taxon>Apicomplexa</taxon>
        <taxon>Aconoidasida</taxon>
        <taxon>Piroplasmida</taxon>
        <taxon>Theileriidae</taxon>
        <taxon>Theileria</taxon>
    </lineage>
</organism>
<sequence length="181" mass="21384">MNSDLYFERLCKDVYGYYGMLRNVDPKKHALVMLRSMGEFWTEKDVEKVFSERPEGQQFLNFSEFRRLAKSKWYEPTSEHQQESGAHNDDGYGNEIFMHSEDINRFKGAFDRVSEFYTGSKDPNMTIPLKVLYNMMTNQEQPMPKPVANYFMSKLKVYNNEVTSRSLLCLLGKREEVHNIM</sequence>
<accession>A0A976M9Z7</accession>